<gene>
    <name evidence="2" type="ORF">IV203_030283</name>
</gene>
<feature type="region of interest" description="Disordered" evidence="1">
    <location>
        <begin position="46"/>
        <end position="135"/>
    </location>
</feature>
<keyword evidence="3" id="KW-1185">Reference proteome</keyword>
<reference evidence="2" key="2">
    <citation type="submission" date="2021-04" db="EMBL/GenBank/DDBJ databases">
        <authorList>
            <person name="Podell S."/>
        </authorList>
    </citation>
    <scope>NUCLEOTIDE SEQUENCE</scope>
    <source>
        <strain evidence="2">Hildebrandi</strain>
    </source>
</reference>
<evidence type="ECO:0000313" key="3">
    <source>
        <dbReference type="Proteomes" id="UP000693970"/>
    </source>
</evidence>
<reference evidence="2" key="1">
    <citation type="journal article" date="2021" name="Sci. Rep.">
        <title>Diploid genomic architecture of Nitzschia inconspicua, an elite biomass production diatom.</title>
        <authorList>
            <person name="Oliver A."/>
            <person name="Podell S."/>
            <person name="Pinowska A."/>
            <person name="Traller J.C."/>
            <person name="Smith S.R."/>
            <person name="McClure R."/>
            <person name="Beliaev A."/>
            <person name="Bohutskyi P."/>
            <person name="Hill E.A."/>
            <person name="Rabines A."/>
            <person name="Zheng H."/>
            <person name="Allen L.Z."/>
            <person name="Kuo A."/>
            <person name="Grigoriev I.V."/>
            <person name="Allen A.E."/>
            <person name="Hazlebeck D."/>
            <person name="Allen E.E."/>
        </authorList>
    </citation>
    <scope>NUCLEOTIDE SEQUENCE</scope>
    <source>
        <strain evidence="2">Hildebrandi</strain>
    </source>
</reference>
<feature type="compositionally biased region" description="Low complexity" evidence="1">
    <location>
        <begin position="169"/>
        <end position="178"/>
    </location>
</feature>
<feature type="compositionally biased region" description="Polar residues" evidence="1">
    <location>
        <begin position="66"/>
        <end position="93"/>
    </location>
</feature>
<feature type="region of interest" description="Disordered" evidence="1">
    <location>
        <begin position="169"/>
        <end position="215"/>
    </location>
</feature>
<feature type="region of interest" description="Disordered" evidence="1">
    <location>
        <begin position="1"/>
        <end position="26"/>
    </location>
</feature>
<dbReference type="EMBL" id="JAGRRH010000007">
    <property type="protein sequence ID" value="KAG7367612.1"/>
    <property type="molecule type" value="Genomic_DNA"/>
</dbReference>
<comment type="caution">
    <text evidence="2">The sequence shown here is derived from an EMBL/GenBank/DDBJ whole genome shotgun (WGS) entry which is preliminary data.</text>
</comment>
<evidence type="ECO:0000256" key="1">
    <source>
        <dbReference type="SAM" id="MobiDB-lite"/>
    </source>
</evidence>
<sequence length="269" mass="30446">MQRPISYFTHRESFGSHHHNKRDSSDMMNPVDIISFSYPNKFGSTRENNPTFFGATDEDSMEFATGTPNADELSSYSSQPNSVEASWNGSSYPYRSEAHHNSDQQRSFLRNNHRLSQRHVLTPPSPSREHVPKRPRFGVDGLNVVESLIHSIFSSCGCVQTGNATQHQYYNNSNNSQRQQRRQFASKPLGFKGSSPNDRPHYGHASQFHHPDWDSVTTHSPWNDGLVCQQQQTTTTKIGFAAGTLSDPPKVRRLTMQDASNDLDITFLM</sequence>
<name>A0A9K3LT10_9STRA</name>
<dbReference type="AlphaFoldDB" id="A0A9K3LT10"/>
<accession>A0A9K3LT10</accession>
<protein>
    <submittedName>
        <fullName evidence="2">Uncharacterized protein</fullName>
    </submittedName>
</protein>
<proteinExistence type="predicted"/>
<organism evidence="2 3">
    <name type="scientific">Nitzschia inconspicua</name>
    <dbReference type="NCBI Taxonomy" id="303405"/>
    <lineage>
        <taxon>Eukaryota</taxon>
        <taxon>Sar</taxon>
        <taxon>Stramenopiles</taxon>
        <taxon>Ochrophyta</taxon>
        <taxon>Bacillariophyta</taxon>
        <taxon>Bacillariophyceae</taxon>
        <taxon>Bacillariophycidae</taxon>
        <taxon>Bacillariales</taxon>
        <taxon>Bacillariaceae</taxon>
        <taxon>Nitzschia</taxon>
    </lineage>
</organism>
<dbReference type="Proteomes" id="UP000693970">
    <property type="component" value="Unassembled WGS sequence"/>
</dbReference>
<evidence type="ECO:0000313" key="2">
    <source>
        <dbReference type="EMBL" id="KAG7367612.1"/>
    </source>
</evidence>